<sequence>MKRAVIIAKGDVQRVGYRDMVEKIARKLKLTGFVENLKPYDVRIVAEGEEEILNEFVTQTRIEKHPIVPVSVEEVEVKFGTATGEFEYFEIKRGDPQEELGERMDAAGALLYRSVELGRESVGLSRESVELGRESVELGRESVGLSRESVGLSRESVELGRGSVGLGKESVSIGNKMLGKQDQMLEKQDAHTNILIEKMDTHTNILTDLRDQTQQNFEILDVKYGSISENMERLIEEIKNERRESRESMKGLTDAILKLAISKK</sequence>
<dbReference type="InterPro" id="IPR036046">
    <property type="entry name" value="Acylphosphatase-like_dom_sf"/>
</dbReference>
<feature type="coiled-coil region" evidence="3">
    <location>
        <begin position="224"/>
        <end position="255"/>
    </location>
</feature>
<dbReference type="Pfam" id="PF00708">
    <property type="entry name" value="Acylphosphatase"/>
    <property type="match status" value="1"/>
</dbReference>
<dbReference type="SUPFAM" id="SSF54975">
    <property type="entry name" value="Acylphosphatase/BLUF domain-like"/>
    <property type="match status" value="1"/>
</dbReference>
<keyword evidence="1 5" id="KW-0378">Hydrolase</keyword>
<comment type="catalytic activity">
    <reaction evidence="1">
        <text>an acyl phosphate + H2O = a carboxylate + phosphate + H(+)</text>
        <dbReference type="Rhea" id="RHEA:14965"/>
        <dbReference type="ChEBI" id="CHEBI:15377"/>
        <dbReference type="ChEBI" id="CHEBI:15378"/>
        <dbReference type="ChEBI" id="CHEBI:29067"/>
        <dbReference type="ChEBI" id="CHEBI:43474"/>
        <dbReference type="ChEBI" id="CHEBI:59918"/>
        <dbReference type="EC" id="3.6.1.7"/>
    </reaction>
</comment>
<dbReference type="EC" id="3.6.1.7" evidence="1"/>
<organism evidence="5">
    <name type="scientific">Candidatus Methanogaster sp. ANME-2c ERB4</name>
    <dbReference type="NCBI Taxonomy" id="2759911"/>
    <lineage>
        <taxon>Archaea</taxon>
        <taxon>Methanobacteriati</taxon>
        <taxon>Methanobacteriota</taxon>
        <taxon>Stenosarchaea group</taxon>
        <taxon>Methanomicrobia</taxon>
        <taxon>Methanosarcinales</taxon>
        <taxon>ANME-2 cluster</taxon>
        <taxon>Candidatus Methanogasteraceae</taxon>
        <taxon>Candidatus Methanogaster</taxon>
    </lineage>
</organism>
<name>A0A7G9YG26_9EURY</name>
<dbReference type="AlphaFoldDB" id="A0A7G9YG26"/>
<dbReference type="PANTHER" id="PTHR47268:SF4">
    <property type="entry name" value="ACYLPHOSPHATASE"/>
    <property type="match status" value="1"/>
</dbReference>
<reference evidence="5" key="1">
    <citation type="submission" date="2020-06" db="EMBL/GenBank/DDBJ databases">
        <title>Unique genomic features of the anaerobic methanotrophic archaea.</title>
        <authorList>
            <person name="Chadwick G.L."/>
            <person name="Skennerton C.T."/>
            <person name="Laso-Perez R."/>
            <person name="Leu A.O."/>
            <person name="Speth D.R."/>
            <person name="Yu H."/>
            <person name="Morgan-Lang C."/>
            <person name="Hatzenpichler R."/>
            <person name="Goudeau D."/>
            <person name="Malmstrom R."/>
            <person name="Brazelton W.J."/>
            <person name="Woyke T."/>
            <person name="Hallam S.J."/>
            <person name="Tyson G.W."/>
            <person name="Wegener G."/>
            <person name="Boetius A."/>
            <person name="Orphan V."/>
        </authorList>
    </citation>
    <scope>NUCLEOTIDE SEQUENCE</scope>
</reference>
<comment type="similarity">
    <text evidence="2">Belongs to the acylphosphatase family.</text>
</comment>
<dbReference type="InterPro" id="IPR020456">
    <property type="entry name" value="Acylphosphatase"/>
</dbReference>
<keyword evidence="3" id="KW-0175">Coiled coil</keyword>
<evidence type="ECO:0000313" key="5">
    <source>
        <dbReference type="EMBL" id="QNO46960.1"/>
    </source>
</evidence>
<dbReference type="EMBL" id="MT631236">
    <property type="protein sequence ID" value="QNO46960.1"/>
    <property type="molecule type" value="Genomic_DNA"/>
</dbReference>
<evidence type="ECO:0000259" key="4">
    <source>
        <dbReference type="PROSITE" id="PS51160"/>
    </source>
</evidence>
<evidence type="ECO:0000256" key="2">
    <source>
        <dbReference type="RuleBase" id="RU004168"/>
    </source>
</evidence>
<protein>
    <recommendedName>
        <fullName evidence="1">acylphosphatase</fullName>
        <ecNumber evidence="1">3.6.1.7</ecNumber>
    </recommendedName>
</protein>
<feature type="active site" evidence="1">
    <location>
        <position position="36"/>
    </location>
</feature>
<dbReference type="PROSITE" id="PS51160">
    <property type="entry name" value="ACYLPHOSPHATASE_3"/>
    <property type="match status" value="1"/>
</dbReference>
<proteinExistence type="inferred from homology"/>
<gene>
    <name evidence="5" type="primary">yccX_1</name>
    <name evidence="5" type="ORF">CLAIAILK_00021</name>
</gene>
<accession>A0A7G9YG26</accession>
<dbReference type="GO" id="GO:0003998">
    <property type="term" value="F:acylphosphatase activity"/>
    <property type="evidence" value="ECO:0007669"/>
    <property type="project" value="UniProtKB-EC"/>
</dbReference>
<evidence type="ECO:0000256" key="1">
    <source>
        <dbReference type="PROSITE-ProRule" id="PRU00520"/>
    </source>
</evidence>
<dbReference type="InterPro" id="IPR001792">
    <property type="entry name" value="Acylphosphatase-like_dom"/>
</dbReference>
<dbReference type="Gene3D" id="3.30.70.100">
    <property type="match status" value="1"/>
</dbReference>
<evidence type="ECO:0000256" key="3">
    <source>
        <dbReference type="SAM" id="Coils"/>
    </source>
</evidence>
<feature type="domain" description="Acylphosphatase-like" evidence="4">
    <location>
        <begin position="3"/>
        <end position="93"/>
    </location>
</feature>
<dbReference type="PANTHER" id="PTHR47268">
    <property type="entry name" value="ACYLPHOSPHATASE"/>
    <property type="match status" value="1"/>
</dbReference>
<feature type="active site" evidence="1">
    <location>
        <position position="18"/>
    </location>
</feature>